<name>A0ABX5KT21_9BURK</name>
<sequence>MSYLISLGTALVAGRSRHFSCASHAPASSAQHGTVKTTTPASDASCSNKH</sequence>
<accession>A0ABX5KT21</accession>
<feature type="region of interest" description="Disordered" evidence="1">
    <location>
        <begin position="23"/>
        <end position="50"/>
    </location>
</feature>
<gene>
    <name evidence="2" type="ORF">C7402_104456</name>
</gene>
<protein>
    <submittedName>
        <fullName evidence="2">Uncharacterized protein</fullName>
    </submittedName>
</protein>
<evidence type="ECO:0000256" key="1">
    <source>
        <dbReference type="SAM" id="MobiDB-lite"/>
    </source>
</evidence>
<reference evidence="2 3" key="1">
    <citation type="submission" date="2018-05" db="EMBL/GenBank/DDBJ databases">
        <title>Genomic Encyclopedia of Type Strains, Phase IV (KMG-V): Genome sequencing to study the core and pangenomes of soil and plant-associated prokaryotes.</title>
        <authorList>
            <person name="Whitman W."/>
        </authorList>
    </citation>
    <scope>NUCLEOTIDE SEQUENCE [LARGE SCALE GENOMIC DNA]</scope>
    <source>
        <strain evidence="2 3">SCZa-39</strain>
    </source>
</reference>
<dbReference type="EMBL" id="QEOB01000004">
    <property type="protein sequence ID" value="PVX85212.1"/>
    <property type="molecule type" value="Genomic_DNA"/>
</dbReference>
<evidence type="ECO:0000313" key="2">
    <source>
        <dbReference type="EMBL" id="PVX85212.1"/>
    </source>
</evidence>
<proteinExistence type="predicted"/>
<evidence type="ECO:0000313" key="3">
    <source>
        <dbReference type="Proteomes" id="UP000245712"/>
    </source>
</evidence>
<feature type="compositionally biased region" description="Polar residues" evidence="1">
    <location>
        <begin position="26"/>
        <end position="50"/>
    </location>
</feature>
<comment type="caution">
    <text evidence="2">The sequence shown here is derived from an EMBL/GenBank/DDBJ whole genome shotgun (WGS) entry which is preliminary data.</text>
</comment>
<keyword evidence="3" id="KW-1185">Reference proteome</keyword>
<dbReference type="Proteomes" id="UP000245712">
    <property type="component" value="Unassembled WGS sequence"/>
</dbReference>
<organism evidence="2 3">
    <name type="scientific">Paraburkholderia unamae</name>
    <dbReference type="NCBI Taxonomy" id="219649"/>
    <lineage>
        <taxon>Bacteria</taxon>
        <taxon>Pseudomonadati</taxon>
        <taxon>Pseudomonadota</taxon>
        <taxon>Betaproteobacteria</taxon>
        <taxon>Burkholderiales</taxon>
        <taxon>Burkholderiaceae</taxon>
        <taxon>Paraburkholderia</taxon>
    </lineage>
</organism>